<dbReference type="Proteomes" id="UP000007819">
    <property type="component" value="Chromosome X"/>
</dbReference>
<dbReference type="Pfam" id="PF00665">
    <property type="entry name" value="rve"/>
    <property type="match status" value="1"/>
</dbReference>
<accession>A0A8R2JLA5</accession>
<protein>
    <recommendedName>
        <fullName evidence="1">Integrase catalytic domain-containing protein</fullName>
    </recommendedName>
</protein>
<evidence type="ECO:0000313" key="3">
    <source>
        <dbReference type="Proteomes" id="UP000007819"/>
    </source>
</evidence>
<feature type="domain" description="Integrase catalytic" evidence="1">
    <location>
        <begin position="53"/>
        <end position="219"/>
    </location>
</feature>
<keyword evidence="3" id="KW-1185">Reference proteome</keyword>
<dbReference type="GO" id="GO:0003676">
    <property type="term" value="F:nucleic acid binding"/>
    <property type="evidence" value="ECO:0007669"/>
    <property type="project" value="InterPro"/>
</dbReference>
<evidence type="ECO:0000313" key="2">
    <source>
        <dbReference type="EnsemblMetazoa" id="XP_029341289.1"/>
    </source>
</evidence>
<dbReference type="EnsemblMetazoa" id="XM_029485429.1">
    <property type="protein sequence ID" value="XP_029341289.1"/>
    <property type="gene ID" value="LOC100164776"/>
</dbReference>
<evidence type="ECO:0000259" key="1">
    <source>
        <dbReference type="PROSITE" id="PS50994"/>
    </source>
</evidence>
<dbReference type="InterPro" id="IPR012337">
    <property type="entry name" value="RNaseH-like_sf"/>
</dbReference>
<dbReference type="PANTHER" id="PTHR37984:SF5">
    <property type="entry name" value="PROTEIN NYNRIN-LIKE"/>
    <property type="match status" value="1"/>
</dbReference>
<dbReference type="KEGG" id="api:100164776"/>
<dbReference type="Gene3D" id="3.30.420.10">
    <property type="entry name" value="Ribonuclease H-like superfamily/Ribonuclease H"/>
    <property type="match status" value="1"/>
</dbReference>
<organism evidence="2 3">
    <name type="scientific">Acyrthosiphon pisum</name>
    <name type="common">Pea aphid</name>
    <dbReference type="NCBI Taxonomy" id="7029"/>
    <lineage>
        <taxon>Eukaryota</taxon>
        <taxon>Metazoa</taxon>
        <taxon>Ecdysozoa</taxon>
        <taxon>Arthropoda</taxon>
        <taxon>Hexapoda</taxon>
        <taxon>Insecta</taxon>
        <taxon>Pterygota</taxon>
        <taxon>Neoptera</taxon>
        <taxon>Paraneoptera</taxon>
        <taxon>Hemiptera</taxon>
        <taxon>Sternorrhyncha</taxon>
        <taxon>Aphidomorpha</taxon>
        <taxon>Aphidoidea</taxon>
        <taxon>Aphididae</taxon>
        <taxon>Macrosiphini</taxon>
        <taxon>Acyrthosiphon</taxon>
    </lineage>
</organism>
<dbReference type="SUPFAM" id="SSF53098">
    <property type="entry name" value="Ribonuclease H-like"/>
    <property type="match status" value="1"/>
</dbReference>
<sequence>MYEAHIKIGHGGRTRMMNELQNKFKNITYEVVMLFLSLCVQCQTKQKVPKKGIVVKPIISRELNSRCQVDLVDMQTFKDGEFKFILNYQDHLTKCIQLRPLKSKTAEEVAHHLLNIFLIFGAPNILHSDNGREFVNKIISELCSMWDGVKIVHGKPRHSQTQGSIERANQDFQNILRAMMEDNDTKKWSEALPFVQFVKNTTYHQGIKQTPYEAMFGTKAQRGLLTSSLPREQIEKLATEEELEQILQSISACSRYRSRTYGLPKYLGCCNGR</sequence>
<dbReference type="GO" id="GO:0015074">
    <property type="term" value="P:DNA integration"/>
    <property type="evidence" value="ECO:0007669"/>
    <property type="project" value="InterPro"/>
</dbReference>
<reference evidence="3" key="1">
    <citation type="submission" date="2010-06" db="EMBL/GenBank/DDBJ databases">
        <authorList>
            <person name="Jiang H."/>
            <person name="Abraham K."/>
            <person name="Ali S."/>
            <person name="Alsbrooks S.L."/>
            <person name="Anim B.N."/>
            <person name="Anosike U.S."/>
            <person name="Attaway T."/>
            <person name="Bandaranaike D.P."/>
            <person name="Battles P.K."/>
            <person name="Bell S.N."/>
            <person name="Bell A.V."/>
            <person name="Beltran B."/>
            <person name="Bickham C."/>
            <person name="Bustamante Y."/>
            <person name="Caleb T."/>
            <person name="Canada A."/>
            <person name="Cardenas V."/>
            <person name="Carter K."/>
            <person name="Chacko J."/>
            <person name="Chandrabose M.N."/>
            <person name="Chavez D."/>
            <person name="Chavez A."/>
            <person name="Chen L."/>
            <person name="Chu H.-S."/>
            <person name="Claassen K.J."/>
            <person name="Cockrell R."/>
            <person name="Collins M."/>
            <person name="Cooper J.A."/>
            <person name="Cree A."/>
            <person name="Curry S.M."/>
            <person name="Da Y."/>
            <person name="Dao M.D."/>
            <person name="Das B."/>
            <person name="Davila M.-L."/>
            <person name="Davy-Carroll L."/>
            <person name="Denson S."/>
            <person name="Dinh H."/>
            <person name="Ebong V.E."/>
            <person name="Edwards J.R."/>
            <person name="Egan A."/>
            <person name="El-Daye J."/>
            <person name="Escobedo L."/>
            <person name="Fernandez S."/>
            <person name="Fernando P.R."/>
            <person name="Flagg N."/>
            <person name="Forbes L.D."/>
            <person name="Fowler R.G."/>
            <person name="Fu Q."/>
            <person name="Gabisi R.A."/>
            <person name="Ganer J."/>
            <person name="Garbino Pronczuk A."/>
            <person name="Garcia R.M."/>
            <person name="Garner T."/>
            <person name="Garrett T.E."/>
            <person name="Gonzalez D.A."/>
            <person name="Hamid H."/>
            <person name="Hawkins E.S."/>
            <person name="Hirani K."/>
            <person name="Hogues M.E."/>
            <person name="Hollins B."/>
            <person name="Hsiao C.-H."/>
            <person name="Jabil R."/>
            <person name="James M.L."/>
            <person name="Jhangiani S.N."/>
            <person name="Johnson B."/>
            <person name="Johnson Q."/>
            <person name="Joshi V."/>
            <person name="Kalu J.B."/>
            <person name="Kam C."/>
            <person name="Kashfia A."/>
            <person name="Keebler J."/>
            <person name="Kisamo H."/>
            <person name="Kovar C.L."/>
            <person name="Lago L.A."/>
            <person name="Lai C.-Y."/>
            <person name="Laidlaw J."/>
            <person name="Lara F."/>
            <person name="Le T.-K."/>
            <person name="Lee S.L."/>
            <person name="Legall F.H."/>
            <person name="Lemon S.J."/>
            <person name="Lewis L.R."/>
            <person name="Li B."/>
            <person name="Liu Y."/>
            <person name="Liu Y.-S."/>
            <person name="Lopez J."/>
            <person name="Lozado R.J."/>
            <person name="Lu J."/>
            <person name="Madu R.C."/>
            <person name="Maheshwari M."/>
            <person name="Maheshwari R."/>
            <person name="Malloy K."/>
            <person name="Martinez E."/>
            <person name="Mathew T."/>
            <person name="Mercado I.C."/>
            <person name="Mercado C."/>
            <person name="Meyer B."/>
            <person name="Montgomery K."/>
            <person name="Morgan M.B."/>
            <person name="Munidasa M."/>
            <person name="Nazareth L.V."/>
            <person name="Nelson J."/>
            <person name="Ng B.M."/>
            <person name="Nguyen N.B."/>
            <person name="Nguyen P.Q."/>
            <person name="Nguyen T."/>
            <person name="Obregon M."/>
            <person name="Okwuonu G.O."/>
            <person name="Onwere C.G."/>
            <person name="Orozco G."/>
            <person name="Parra A."/>
            <person name="Patel S."/>
            <person name="Patil S."/>
            <person name="Perez A."/>
            <person name="Perez Y."/>
            <person name="Pham C."/>
            <person name="Primus E.L."/>
            <person name="Pu L.-L."/>
            <person name="Puazo M."/>
            <person name="Qin X."/>
            <person name="Quiroz J.B."/>
            <person name="Reese J."/>
            <person name="Richards S."/>
            <person name="Rives C.M."/>
            <person name="Robberts R."/>
            <person name="Ruiz S.J."/>
            <person name="Ruiz M.J."/>
            <person name="Santibanez J."/>
            <person name="Schneider B.W."/>
            <person name="Sisson I."/>
            <person name="Smith M."/>
            <person name="Sodergren E."/>
            <person name="Song X.-Z."/>
            <person name="Song B.B."/>
            <person name="Summersgill H."/>
            <person name="Thelus R."/>
            <person name="Thornton R.D."/>
            <person name="Trejos Z.Y."/>
            <person name="Usmani K."/>
            <person name="Vattathil S."/>
            <person name="Villasana D."/>
            <person name="Walker D.L."/>
            <person name="Wang S."/>
            <person name="Wang K."/>
            <person name="White C.S."/>
            <person name="Williams A.C."/>
            <person name="Williamson J."/>
            <person name="Wilson K."/>
            <person name="Woghiren I.O."/>
            <person name="Woodworth J.R."/>
            <person name="Worley K.C."/>
            <person name="Wright R.A."/>
            <person name="Wu W."/>
            <person name="Young L."/>
            <person name="Zhang L."/>
            <person name="Zhang J."/>
            <person name="Zhu Y."/>
            <person name="Muzny D.M."/>
            <person name="Weinstock G."/>
            <person name="Gibbs R.A."/>
        </authorList>
    </citation>
    <scope>NUCLEOTIDE SEQUENCE [LARGE SCALE GENOMIC DNA]</scope>
    <source>
        <strain evidence="3">LSR1</strain>
    </source>
</reference>
<dbReference type="PROSITE" id="PS50994">
    <property type="entry name" value="INTEGRASE"/>
    <property type="match status" value="1"/>
</dbReference>
<name>A0A8R2JLA5_ACYPI</name>
<dbReference type="InterPro" id="IPR001584">
    <property type="entry name" value="Integrase_cat-core"/>
</dbReference>
<dbReference type="OrthoDB" id="10038074at2759"/>
<dbReference type="InterPro" id="IPR050951">
    <property type="entry name" value="Retrovirus_Pol_polyprotein"/>
</dbReference>
<dbReference type="PANTHER" id="PTHR37984">
    <property type="entry name" value="PROTEIN CBG26694"/>
    <property type="match status" value="1"/>
</dbReference>
<reference evidence="2" key="2">
    <citation type="submission" date="2022-06" db="UniProtKB">
        <authorList>
            <consortium name="EnsemblMetazoa"/>
        </authorList>
    </citation>
    <scope>IDENTIFICATION</scope>
</reference>
<dbReference type="InterPro" id="IPR036397">
    <property type="entry name" value="RNaseH_sf"/>
</dbReference>
<dbReference type="GeneID" id="100164776"/>
<proteinExistence type="predicted"/>
<dbReference type="AlphaFoldDB" id="A0A8R2JLA5"/>
<dbReference type="RefSeq" id="XP_029341289.1">
    <property type="nucleotide sequence ID" value="XM_029485429.1"/>
</dbReference>